<dbReference type="Proteomes" id="UP001597221">
    <property type="component" value="Unassembled WGS sequence"/>
</dbReference>
<gene>
    <name evidence="1" type="ORF">ACFSBH_14420</name>
</gene>
<dbReference type="RefSeq" id="WP_379598244.1">
    <property type="nucleotide sequence ID" value="NZ_JBHUDE010000134.1"/>
</dbReference>
<reference evidence="2" key="1">
    <citation type="journal article" date="2019" name="Int. J. Syst. Evol. Microbiol.">
        <title>The Global Catalogue of Microorganisms (GCM) 10K type strain sequencing project: providing services to taxonomists for standard genome sequencing and annotation.</title>
        <authorList>
            <consortium name="The Broad Institute Genomics Platform"/>
            <consortium name="The Broad Institute Genome Sequencing Center for Infectious Disease"/>
            <person name="Wu L."/>
            <person name="Ma J."/>
        </authorList>
    </citation>
    <scope>NUCLEOTIDE SEQUENCE [LARGE SCALE GENOMIC DNA]</scope>
    <source>
        <strain evidence="2">CGMCC 1.12376</strain>
    </source>
</reference>
<sequence length="100" mass="11429">MINIISIILGRGKHIKAISVEEYIQLRAKLEPNINIARLRSSVQKAIRDKLEGYRCRHCRGELWAVGAVITEDHLCDECMGLEPGSEYDVEFDVVLEKVY</sequence>
<organism evidence="1 2">
    <name type="scientific">Oceanobacillus luteolus</name>
    <dbReference type="NCBI Taxonomy" id="1274358"/>
    <lineage>
        <taxon>Bacteria</taxon>
        <taxon>Bacillati</taxon>
        <taxon>Bacillota</taxon>
        <taxon>Bacilli</taxon>
        <taxon>Bacillales</taxon>
        <taxon>Bacillaceae</taxon>
        <taxon>Oceanobacillus</taxon>
    </lineage>
</organism>
<protein>
    <submittedName>
        <fullName evidence="1">Uncharacterized protein</fullName>
    </submittedName>
</protein>
<dbReference type="EMBL" id="JBHUDE010000134">
    <property type="protein sequence ID" value="MFD1608817.1"/>
    <property type="molecule type" value="Genomic_DNA"/>
</dbReference>
<evidence type="ECO:0000313" key="1">
    <source>
        <dbReference type="EMBL" id="MFD1608817.1"/>
    </source>
</evidence>
<accession>A0ABW4HUF9</accession>
<evidence type="ECO:0000313" key="2">
    <source>
        <dbReference type="Proteomes" id="UP001597221"/>
    </source>
</evidence>
<keyword evidence="2" id="KW-1185">Reference proteome</keyword>
<comment type="caution">
    <text evidence="1">The sequence shown here is derived from an EMBL/GenBank/DDBJ whole genome shotgun (WGS) entry which is preliminary data.</text>
</comment>
<name>A0ABW4HUF9_9BACI</name>
<proteinExistence type="predicted"/>